<evidence type="ECO:0000313" key="2">
    <source>
        <dbReference type="Proteomes" id="UP000321947"/>
    </source>
</evidence>
<sequence length="86" mass="9092">MEHLVALEWYLLGGKSASGAGINLSSSIVVEGKLWRGYHPAHGKGGGVGVDPSIIFEMISVGKNVSEELLNKLNSDIVVAEADEDE</sequence>
<accession>A0A5D3C8N4</accession>
<dbReference type="Proteomes" id="UP000321947">
    <property type="component" value="Unassembled WGS sequence"/>
</dbReference>
<gene>
    <name evidence="1" type="ORF">E5676_scaffold453G001800</name>
</gene>
<dbReference type="EMBL" id="SSTD01013395">
    <property type="protein sequence ID" value="TYK06686.1"/>
    <property type="molecule type" value="Genomic_DNA"/>
</dbReference>
<proteinExistence type="predicted"/>
<evidence type="ECO:0000313" key="1">
    <source>
        <dbReference type="EMBL" id="TYK06686.1"/>
    </source>
</evidence>
<name>A0A5D3C8N4_CUCMM</name>
<dbReference type="AlphaFoldDB" id="A0A5D3C8N4"/>
<organism evidence="1 2">
    <name type="scientific">Cucumis melo var. makuwa</name>
    <name type="common">Oriental melon</name>
    <dbReference type="NCBI Taxonomy" id="1194695"/>
    <lineage>
        <taxon>Eukaryota</taxon>
        <taxon>Viridiplantae</taxon>
        <taxon>Streptophyta</taxon>
        <taxon>Embryophyta</taxon>
        <taxon>Tracheophyta</taxon>
        <taxon>Spermatophyta</taxon>
        <taxon>Magnoliopsida</taxon>
        <taxon>eudicotyledons</taxon>
        <taxon>Gunneridae</taxon>
        <taxon>Pentapetalae</taxon>
        <taxon>rosids</taxon>
        <taxon>fabids</taxon>
        <taxon>Cucurbitales</taxon>
        <taxon>Cucurbitaceae</taxon>
        <taxon>Benincaseae</taxon>
        <taxon>Cucumis</taxon>
    </lineage>
</organism>
<comment type="caution">
    <text evidence="1">The sequence shown here is derived from an EMBL/GenBank/DDBJ whole genome shotgun (WGS) entry which is preliminary data.</text>
</comment>
<reference evidence="1 2" key="1">
    <citation type="submission" date="2019-08" db="EMBL/GenBank/DDBJ databases">
        <title>Draft genome sequences of two oriental melons (Cucumis melo L. var makuwa).</title>
        <authorList>
            <person name="Kwon S.-Y."/>
        </authorList>
    </citation>
    <scope>NUCLEOTIDE SEQUENCE [LARGE SCALE GENOMIC DNA]</scope>
    <source>
        <strain evidence="2">cv. Chang Bougi</strain>
        <tissue evidence="1">Leaf</tissue>
    </source>
</reference>
<protein>
    <submittedName>
        <fullName evidence="1">Exosome complex component RRP42-like</fullName>
    </submittedName>
</protein>